<evidence type="ECO:0000313" key="3">
    <source>
        <dbReference type="Proteomes" id="UP000785679"/>
    </source>
</evidence>
<sequence length="138" mass="15622">MLCKKQQKRTPQRNRTAVSPSVPSILHPKGVGSGQSANFGAKYYEGALPLSQQEAIKVLICKLRYQLMLRRKELIINSQLIIMSQYYSVFPTQTIMTKQCLKKGISVAPKNHSLNYPSENDSLFGKQIFKESEDSQTQ</sequence>
<organism evidence="2 3">
    <name type="scientific">Halteria grandinella</name>
    <dbReference type="NCBI Taxonomy" id="5974"/>
    <lineage>
        <taxon>Eukaryota</taxon>
        <taxon>Sar</taxon>
        <taxon>Alveolata</taxon>
        <taxon>Ciliophora</taxon>
        <taxon>Intramacronucleata</taxon>
        <taxon>Spirotrichea</taxon>
        <taxon>Stichotrichia</taxon>
        <taxon>Sporadotrichida</taxon>
        <taxon>Halteriidae</taxon>
        <taxon>Halteria</taxon>
    </lineage>
</organism>
<evidence type="ECO:0000256" key="1">
    <source>
        <dbReference type="SAM" id="MobiDB-lite"/>
    </source>
</evidence>
<dbReference type="EMBL" id="RRYP01015514">
    <property type="protein sequence ID" value="TNV75468.1"/>
    <property type="molecule type" value="Genomic_DNA"/>
</dbReference>
<keyword evidence="3" id="KW-1185">Reference proteome</keyword>
<feature type="region of interest" description="Disordered" evidence="1">
    <location>
        <begin position="1"/>
        <end position="23"/>
    </location>
</feature>
<feature type="compositionally biased region" description="Basic residues" evidence="1">
    <location>
        <begin position="1"/>
        <end position="12"/>
    </location>
</feature>
<dbReference type="Proteomes" id="UP000785679">
    <property type="component" value="Unassembled WGS sequence"/>
</dbReference>
<evidence type="ECO:0000313" key="2">
    <source>
        <dbReference type="EMBL" id="TNV75468.1"/>
    </source>
</evidence>
<accession>A0A8J8SYZ9</accession>
<reference evidence="2" key="1">
    <citation type="submission" date="2019-06" db="EMBL/GenBank/DDBJ databases">
        <authorList>
            <person name="Zheng W."/>
        </authorList>
    </citation>
    <scope>NUCLEOTIDE SEQUENCE</scope>
    <source>
        <strain evidence="2">QDHG01</strain>
    </source>
</reference>
<proteinExistence type="predicted"/>
<protein>
    <submittedName>
        <fullName evidence="2">Uncharacterized protein</fullName>
    </submittedName>
</protein>
<dbReference type="AlphaFoldDB" id="A0A8J8SYZ9"/>
<feature type="compositionally biased region" description="Polar residues" evidence="1">
    <location>
        <begin position="13"/>
        <end position="22"/>
    </location>
</feature>
<comment type="caution">
    <text evidence="2">The sequence shown here is derived from an EMBL/GenBank/DDBJ whole genome shotgun (WGS) entry which is preliminary data.</text>
</comment>
<name>A0A8J8SYZ9_HALGN</name>
<gene>
    <name evidence="2" type="ORF">FGO68_gene2986</name>
</gene>